<sequence>MNQSILFVDRVEYIEDAKRINFFAQVSGQLITCFYLTKQSKENAIKDFESKKFDYEDIAESAIEDELYNDQGEIEVEELL</sequence>
<dbReference type="Proteomes" id="UP001382455">
    <property type="component" value="Unassembled WGS sequence"/>
</dbReference>
<dbReference type="EMBL" id="JBAWKS010000001">
    <property type="protein sequence ID" value="MEI4548132.1"/>
    <property type="molecule type" value="Genomic_DNA"/>
</dbReference>
<gene>
    <name evidence="1" type="ORF">WAE96_00145</name>
</gene>
<evidence type="ECO:0000313" key="1">
    <source>
        <dbReference type="EMBL" id="MEI4548132.1"/>
    </source>
</evidence>
<organism evidence="1 2">
    <name type="scientific">Pseudoalteromonas spongiae</name>
    <dbReference type="NCBI Taxonomy" id="298657"/>
    <lineage>
        <taxon>Bacteria</taxon>
        <taxon>Pseudomonadati</taxon>
        <taxon>Pseudomonadota</taxon>
        <taxon>Gammaproteobacteria</taxon>
        <taxon>Alteromonadales</taxon>
        <taxon>Pseudoalteromonadaceae</taxon>
        <taxon>Pseudoalteromonas</taxon>
    </lineage>
</organism>
<comment type="caution">
    <text evidence="1">The sequence shown here is derived from an EMBL/GenBank/DDBJ whole genome shotgun (WGS) entry which is preliminary data.</text>
</comment>
<dbReference type="SUPFAM" id="SSF160272">
    <property type="entry name" value="Shew3726-like"/>
    <property type="match status" value="1"/>
</dbReference>
<dbReference type="InterPro" id="IPR036692">
    <property type="entry name" value="Shew3726-like_sf"/>
</dbReference>
<accession>A0ABU8EMD2</accession>
<dbReference type="Pfam" id="PF07369">
    <property type="entry name" value="DUF1488"/>
    <property type="match status" value="1"/>
</dbReference>
<name>A0ABU8EMD2_9GAMM</name>
<dbReference type="RefSeq" id="WP_336434211.1">
    <property type="nucleotide sequence ID" value="NZ_JBAWKS010000001.1"/>
</dbReference>
<proteinExistence type="predicted"/>
<dbReference type="Gene3D" id="3.30.160.140">
    <property type="entry name" value="Shew3726-like"/>
    <property type="match status" value="1"/>
</dbReference>
<keyword evidence="2" id="KW-1185">Reference proteome</keyword>
<evidence type="ECO:0000313" key="2">
    <source>
        <dbReference type="Proteomes" id="UP001382455"/>
    </source>
</evidence>
<protein>
    <submittedName>
        <fullName evidence="1">DUF1488 domain-containing protein</fullName>
    </submittedName>
</protein>
<reference evidence="1 2" key="1">
    <citation type="submission" date="2023-12" db="EMBL/GenBank/DDBJ databases">
        <title>Friends and Foes: Symbiotic and Algicidal bacterial influence on Karenia brevis blooms.</title>
        <authorList>
            <person name="Fei C."/>
            <person name="Mohamed A.R."/>
            <person name="Booker A."/>
            <person name="Arshad M."/>
            <person name="Klass S."/>
            <person name="Ahn S."/>
            <person name="Gilbert P.M."/>
            <person name="Heil C.A."/>
            <person name="Martinez J.M."/>
            <person name="Amin S.A."/>
        </authorList>
    </citation>
    <scope>NUCLEOTIDE SEQUENCE [LARGE SCALE GENOMIC DNA]</scope>
    <source>
        <strain evidence="1 2">CE15</strain>
    </source>
</reference>
<dbReference type="InterPro" id="IPR009962">
    <property type="entry name" value="DUF1488"/>
</dbReference>